<comment type="similarity">
    <text evidence="1">Belongs to the peptidase M43B family.</text>
</comment>
<dbReference type="OrthoDB" id="622252at2"/>
<dbReference type="Pfam" id="PF18962">
    <property type="entry name" value="Por_Secre_tail"/>
    <property type="match status" value="1"/>
</dbReference>
<keyword evidence="4 9" id="KW-0732">Signal</keyword>
<dbReference type="InterPro" id="IPR022409">
    <property type="entry name" value="PKD/Chitinase_dom"/>
</dbReference>
<keyword evidence="7" id="KW-0482">Metalloprotease</keyword>
<dbReference type="Gene3D" id="2.60.120.200">
    <property type="match status" value="1"/>
</dbReference>
<dbReference type="CDD" id="cd04275">
    <property type="entry name" value="ZnMc_pappalysin_like"/>
    <property type="match status" value="1"/>
</dbReference>
<dbReference type="Proteomes" id="UP000321168">
    <property type="component" value="Unassembled WGS sequence"/>
</dbReference>
<keyword evidence="8" id="KW-1015">Disulfide bond</keyword>
<evidence type="ECO:0000256" key="6">
    <source>
        <dbReference type="ARBA" id="ARBA00022833"/>
    </source>
</evidence>
<dbReference type="NCBIfam" id="TIGR04183">
    <property type="entry name" value="Por_Secre_tail"/>
    <property type="match status" value="1"/>
</dbReference>
<dbReference type="InterPro" id="IPR035986">
    <property type="entry name" value="PKD_dom_sf"/>
</dbReference>
<dbReference type="GO" id="GO:0046872">
    <property type="term" value="F:metal ion binding"/>
    <property type="evidence" value="ECO:0007669"/>
    <property type="project" value="UniProtKB-KW"/>
</dbReference>
<evidence type="ECO:0000256" key="8">
    <source>
        <dbReference type="ARBA" id="ARBA00023157"/>
    </source>
</evidence>
<keyword evidence="12" id="KW-1185">Reference proteome</keyword>
<evidence type="ECO:0000256" key="9">
    <source>
        <dbReference type="SAM" id="SignalP"/>
    </source>
</evidence>
<dbReference type="InterPro" id="IPR026444">
    <property type="entry name" value="Secre_tail"/>
</dbReference>
<dbReference type="PANTHER" id="PTHR47466">
    <property type="match status" value="1"/>
</dbReference>
<comment type="caution">
    <text evidence="11">The sequence shown here is derived from an EMBL/GenBank/DDBJ whole genome shotgun (WGS) entry which is preliminary data.</text>
</comment>
<evidence type="ECO:0000256" key="2">
    <source>
        <dbReference type="ARBA" id="ARBA00022670"/>
    </source>
</evidence>
<keyword evidence="3" id="KW-0479">Metal-binding</keyword>
<evidence type="ECO:0000313" key="11">
    <source>
        <dbReference type="EMBL" id="TXC76036.1"/>
    </source>
</evidence>
<accession>A0A5C6UV61</accession>
<evidence type="ECO:0000313" key="12">
    <source>
        <dbReference type="Proteomes" id="UP000321168"/>
    </source>
</evidence>
<dbReference type="SUPFAM" id="SSF49299">
    <property type="entry name" value="PKD domain"/>
    <property type="match status" value="1"/>
</dbReference>
<proteinExistence type="inferred from homology"/>
<dbReference type="SUPFAM" id="SSF55486">
    <property type="entry name" value="Metalloproteases ('zincins'), catalytic domain"/>
    <property type="match status" value="1"/>
</dbReference>
<dbReference type="SMART" id="SM00089">
    <property type="entry name" value="PKD"/>
    <property type="match status" value="1"/>
</dbReference>
<dbReference type="Pfam" id="PF05572">
    <property type="entry name" value="Peptidase_M43"/>
    <property type="match status" value="1"/>
</dbReference>
<dbReference type="CDD" id="cd00146">
    <property type="entry name" value="PKD"/>
    <property type="match status" value="1"/>
</dbReference>
<dbReference type="Pfam" id="PF18911">
    <property type="entry name" value="PKD_4"/>
    <property type="match status" value="1"/>
</dbReference>
<dbReference type="InterPro" id="IPR024079">
    <property type="entry name" value="MetalloPept_cat_dom_sf"/>
</dbReference>
<dbReference type="GO" id="GO:0008237">
    <property type="term" value="F:metallopeptidase activity"/>
    <property type="evidence" value="ECO:0007669"/>
    <property type="project" value="UniProtKB-KW"/>
</dbReference>
<protein>
    <submittedName>
        <fullName evidence="11">PKD domain-containing protein</fullName>
    </submittedName>
</protein>
<gene>
    <name evidence="11" type="ORF">FRX97_11010</name>
</gene>
<dbReference type="InterPro" id="IPR013783">
    <property type="entry name" value="Ig-like_fold"/>
</dbReference>
<dbReference type="PROSITE" id="PS50093">
    <property type="entry name" value="PKD"/>
    <property type="match status" value="1"/>
</dbReference>
<evidence type="ECO:0000256" key="7">
    <source>
        <dbReference type="ARBA" id="ARBA00023049"/>
    </source>
</evidence>
<feature type="chain" id="PRO_5022745298" evidence="9">
    <location>
        <begin position="25"/>
        <end position="684"/>
    </location>
</feature>
<dbReference type="Gene3D" id="2.60.40.10">
    <property type="entry name" value="Immunoglobulins"/>
    <property type="match status" value="1"/>
</dbReference>
<evidence type="ECO:0000259" key="10">
    <source>
        <dbReference type="PROSITE" id="PS50093"/>
    </source>
</evidence>
<keyword evidence="6" id="KW-0862">Zinc</keyword>
<evidence type="ECO:0000256" key="1">
    <source>
        <dbReference type="ARBA" id="ARBA00008721"/>
    </source>
</evidence>
<evidence type="ECO:0000256" key="3">
    <source>
        <dbReference type="ARBA" id="ARBA00022723"/>
    </source>
</evidence>
<dbReference type="GO" id="GO:0006508">
    <property type="term" value="P:proteolysis"/>
    <property type="evidence" value="ECO:0007669"/>
    <property type="project" value="UniProtKB-KW"/>
</dbReference>
<dbReference type="InterPro" id="IPR008754">
    <property type="entry name" value="Peptidase_M43"/>
</dbReference>
<sequence length="684" mass="74814">MKKSILLISFLNFCFLGMLIGQQAEPCGFDAVVAKQIPFEIENTIQEAALKRLSNATLKSHDTLRTIPVVVHVFHTGGAGNISESQVASAINVLNEDFQKLDGTAGYGEGVNTLVQFKLAKIDPNGNCTNGIIRINSTLANHQSYQRGLLKDVSAWDNKKYLNIYVVKSIAGSVAGYASFPGGPDAEDGIVVQNNFFGRSGTAAGSTGRTTTHEVGHWLGLYHTFQNGCDGDPCTGGDYVCDTPPQSEPNYECIDLNTCSNDDPDVMDQKENYMNYTPGSCQNMFTAGQAARIHGTLDSLRTYIWSYENLLTTGCDPNYQEPTSCPLVADFTVVNTALCVGNSVDFIEKSQNNPVAWSWYFEGGSPSTSSEQNPQVTYTEAGEYDVKLVIEDALGNKDSIIQTDYIKVSEPGIGADLPFFEDMESGNYPPASLELVNHDGGITWELDSNAAFSGRYSLRINNLINTNYGSADELILPPLNLASATSTPLLRIKYAYAKSDETYSDELLVLLSTDCGASFEQVMYKTQESLATAPTTTDYFIPDSSQWDETGVLLWKYRNEEHVILKIVNVTDGGNNLYIDDIFVGDKNSDPTGVTELASEIESAQVYPNPNKGEATLDYRLKRASEVSVVIQDVQGRVIFSEYKGLLQAGAYSEKLELNNLNAGVYFVQIHASTGVITLKMYVR</sequence>
<dbReference type="Gene3D" id="3.40.390.10">
    <property type="entry name" value="Collagenase (Catalytic Domain)"/>
    <property type="match status" value="1"/>
</dbReference>
<dbReference type="RefSeq" id="WP_147015274.1">
    <property type="nucleotide sequence ID" value="NZ_VORB01000011.1"/>
</dbReference>
<dbReference type="InterPro" id="IPR000601">
    <property type="entry name" value="PKD_dom"/>
</dbReference>
<organism evidence="11 12">
    <name type="scientific">Luteibaculum oceani</name>
    <dbReference type="NCBI Taxonomy" id="1294296"/>
    <lineage>
        <taxon>Bacteria</taxon>
        <taxon>Pseudomonadati</taxon>
        <taxon>Bacteroidota</taxon>
        <taxon>Flavobacteriia</taxon>
        <taxon>Flavobacteriales</taxon>
        <taxon>Luteibaculaceae</taxon>
        <taxon>Luteibaculum</taxon>
    </lineage>
</organism>
<feature type="domain" description="PKD" evidence="10">
    <location>
        <begin position="327"/>
        <end position="413"/>
    </location>
</feature>
<dbReference type="EMBL" id="VORB01000011">
    <property type="protein sequence ID" value="TXC76036.1"/>
    <property type="molecule type" value="Genomic_DNA"/>
</dbReference>
<reference evidence="11 12" key="1">
    <citation type="submission" date="2019-08" db="EMBL/GenBank/DDBJ databases">
        <title>Genome of Luteibaculum oceani JCM 18817.</title>
        <authorList>
            <person name="Bowman J.P."/>
        </authorList>
    </citation>
    <scope>NUCLEOTIDE SEQUENCE [LARGE SCALE GENOMIC DNA]</scope>
    <source>
        <strain evidence="11 12">JCM 18817</strain>
    </source>
</reference>
<name>A0A5C6UV61_9FLAO</name>
<feature type="signal peptide" evidence="9">
    <location>
        <begin position="1"/>
        <end position="24"/>
    </location>
</feature>
<keyword evidence="5" id="KW-0378">Hydrolase</keyword>
<evidence type="ECO:0000256" key="4">
    <source>
        <dbReference type="ARBA" id="ARBA00022729"/>
    </source>
</evidence>
<keyword evidence="2" id="KW-0645">Protease</keyword>
<evidence type="ECO:0000256" key="5">
    <source>
        <dbReference type="ARBA" id="ARBA00022801"/>
    </source>
</evidence>
<dbReference type="PANTHER" id="PTHR47466:SF1">
    <property type="entry name" value="METALLOPROTEASE MEP1 (AFU_ORTHOLOGUE AFUA_1G07730)-RELATED"/>
    <property type="match status" value="1"/>
</dbReference>
<dbReference type="AlphaFoldDB" id="A0A5C6UV61"/>